<feature type="non-terminal residue" evidence="6">
    <location>
        <position position="104"/>
    </location>
</feature>
<evidence type="ECO:0000256" key="4">
    <source>
        <dbReference type="ARBA" id="ARBA00022990"/>
    </source>
</evidence>
<dbReference type="PANTHER" id="PTHR31203">
    <property type="entry name" value="BETA-KERATIN-RELATED PROTEIN-RELATED"/>
    <property type="match status" value="1"/>
</dbReference>
<reference evidence="6 7" key="1">
    <citation type="submission" date="2019-09" db="EMBL/GenBank/DDBJ databases">
        <title>Bird 10,000 Genomes (B10K) Project - Family phase.</title>
        <authorList>
            <person name="Zhang G."/>
        </authorList>
    </citation>
    <scope>NUCLEOTIDE SEQUENCE [LARGE SCALE GENOMIC DNA]</scope>
    <source>
        <strain evidence="6">B10K-DU-029-28</strain>
    </source>
</reference>
<organism evidence="6 7">
    <name type="scientific">Anhinga rufa</name>
    <name type="common">African darter</name>
    <dbReference type="NCBI Taxonomy" id="317792"/>
    <lineage>
        <taxon>Eukaryota</taxon>
        <taxon>Metazoa</taxon>
        <taxon>Chordata</taxon>
        <taxon>Craniata</taxon>
        <taxon>Vertebrata</taxon>
        <taxon>Euteleostomi</taxon>
        <taxon>Archelosauria</taxon>
        <taxon>Archosauria</taxon>
        <taxon>Dinosauria</taxon>
        <taxon>Saurischia</taxon>
        <taxon>Theropoda</taxon>
        <taxon>Coelurosauria</taxon>
        <taxon>Aves</taxon>
        <taxon>Neognathae</taxon>
        <taxon>Neoaves</taxon>
        <taxon>Aequornithes</taxon>
        <taxon>Suliformes</taxon>
        <taxon>Anhingidae</taxon>
        <taxon>Anhinga</taxon>
    </lineage>
</organism>
<dbReference type="GO" id="GO:0005200">
    <property type="term" value="F:structural constituent of cytoskeleton"/>
    <property type="evidence" value="ECO:0007669"/>
    <property type="project" value="InterPro"/>
</dbReference>
<dbReference type="Pfam" id="PF02422">
    <property type="entry name" value="Keratin"/>
    <property type="match status" value="1"/>
</dbReference>
<dbReference type="AlphaFoldDB" id="A0A7L3GP81"/>
<dbReference type="GO" id="GO:0005882">
    <property type="term" value="C:intermediate filament"/>
    <property type="evidence" value="ECO:0007669"/>
    <property type="project" value="UniProtKB-KW"/>
</dbReference>
<keyword evidence="4" id="KW-0007">Acetylation</keyword>
<evidence type="ECO:0000256" key="3">
    <source>
        <dbReference type="ARBA" id="ARBA00022744"/>
    </source>
</evidence>
<comment type="caution">
    <text evidence="6">The sequence shown here is derived from an EMBL/GenBank/DDBJ whole genome shotgun (WGS) entry which is preliminary data.</text>
</comment>
<sequence length="104" mass="11084">MNSYRQACYSPCDVICPQPWVNAWSEPCVTSCGDSRAVVYPPPVAITFPGPILSSCPQESYVGTSTPVEIGSSFGSGSSLGGRYPYPCYSSRYTTYSRGSCGPC</sequence>
<comment type="similarity">
    <text evidence="1 5">Belongs to the avian keratin family.</text>
</comment>
<protein>
    <recommendedName>
        <fullName evidence="5">Keratin</fullName>
    </recommendedName>
</protein>
<accession>A0A7L3GP81</accession>
<evidence type="ECO:0000313" key="7">
    <source>
        <dbReference type="Proteomes" id="UP000528690"/>
    </source>
</evidence>
<dbReference type="EMBL" id="VZTV01097691">
    <property type="protein sequence ID" value="NXT94268.1"/>
    <property type="molecule type" value="Genomic_DNA"/>
</dbReference>
<dbReference type="InterPro" id="IPR003461">
    <property type="entry name" value="Keratin"/>
</dbReference>
<dbReference type="Proteomes" id="UP000528690">
    <property type="component" value="Unassembled WGS sequence"/>
</dbReference>
<name>A0A7L3GP81_9AVES</name>
<proteinExistence type="inferred from homology"/>
<keyword evidence="3 5" id="KW-0416">Keratin</keyword>
<keyword evidence="7" id="KW-1185">Reference proteome</keyword>
<evidence type="ECO:0000256" key="5">
    <source>
        <dbReference type="RuleBase" id="RU364002"/>
    </source>
</evidence>
<comment type="subunit">
    <text evidence="2 5">The avian keratins (F-ker, S-ker, C-ker and B-ker) are a complex mixture of very similar polypeptides.</text>
</comment>
<feature type="non-terminal residue" evidence="6">
    <location>
        <position position="1"/>
    </location>
</feature>
<dbReference type="PANTHER" id="PTHR31203:SF1">
    <property type="entry name" value="BETA-KERATIN-RELATED PROTEIN-RELATED"/>
    <property type="match status" value="1"/>
</dbReference>
<dbReference type="OrthoDB" id="9380305at2759"/>
<evidence type="ECO:0000313" key="6">
    <source>
        <dbReference type="EMBL" id="NXT94268.1"/>
    </source>
</evidence>
<evidence type="ECO:0000256" key="2">
    <source>
        <dbReference type="ARBA" id="ARBA00011806"/>
    </source>
</evidence>
<gene>
    <name evidence="6" type="primary">Bkj_1</name>
    <name evidence="6" type="ORF">ANHRUF_R02136</name>
</gene>
<evidence type="ECO:0000256" key="1">
    <source>
        <dbReference type="ARBA" id="ARBA00008702"/>
    </source>
</evidence>